<dbReference type="Pfam" id="PF06985">
    <property type="entry name" value="HET"/>
    <property type="match status" value="1"/>
</dbReference>
<feature type="domain" description="Heterokaryon incompatibility" evidence="1">
    <location>
        <begin position="343"/>
        <end position="422"/>
    </location>
</feature>
<keyword evidence="3" id="KW-1185">Reference proteome</keyword>
<accession>A0AA38X520</accession>
<proteinExistence type="predicted"/>
<evidence type="ECO:0000313" key="3">
    <source>
        <dbReference type="Proteomes" id="UP001172673"/>
    </source>
</evidence>
<dbReference type="AlphaFoldDB" id="A0AA38X520"/>
<protein>
    <recommendedName>
        <fullName evidence="1">Heterokaryon incompatibility domain-containing protein</fullName>
    </recommendedName>
</protein>
<dbReference type="InterPro" id="IPR010730">
    <property type="entry name" value="HET"/>
</dbReference>
<dbReference type="EMBL" id="JAPDRK010000013">
    <property type="protein sequence ID" value="KAJ9606974.1"/>
    <property type="molecule type" value="Genomic_DNA"/>
</dbReference>
<dbReference type="PANTHER" id="PTHR39596">
    <property type="match status" value="1"/>
</dbReference>
<sequence length="757" mass="84447">MDFLPLPEGVESHWPVPDLGGPDFDNKGFEGFDERQGWNLAALLKGDVKGSRKDWPEVASALLKEGRITTTSTEDEVNLATVGAFFQTWFFFGTWQEVLARPILRSEGSVESGTLLGHSRNTMHLTASNLYKEFLRRQRELQQDLKRATQIVLHSRRAQSILQDLDRACDEHSLEFFPMTVHLALCALLQDLEANISVWHADSIPKTSVAWLRCDPLEQKMVFEDGWCPVMVHRVSSAIGIGGQYYMNLLSDFQDNLAHEGCNKASACVASNIDEENYVVRHQPDYCLCQPTGCEHGTADCACHHLEMPDLSSLGVFDNGGFPLVQIENDKIKVVPYRPGVRFAAISHVWSDGMGNPKSNSLPICQLRFIQDRVTGLTGNEDTLFWIDALCVPMQKSLKKLAILRMATTYGAASHVLVFSGELLRRKLPPSPEEAFMSILCSKWTGRLWTIQEAALAKNIFFVFADKTIPYLFVEQVLNTVNANTDNTSGLIRTRAAIAVMASTMGDILIKRETFPIIGFMEALRYRSTSRPLDVTICASSLLGTDLKAVLDAPHDRKMQTFWSCQSKVPVSVLWSYGPRLNVDGFRWAPSDFFHPETDFTVSDPEHPAGRPGASGLYFQGVLAIMLDKVPFPTNELSYSRSNLPSSSQSYVFHAPRRFEEPVDMKSSWTGSWTLGVLAVLLPSKGSQNEEEEQPVLYARHISKVLIQTEASWLERNATLATVADASDTSASDRETPGCVNVEAFFELDRTQAWCVG</sequence>
<dbReference type="PANTHER" id="PTHR39596:SF3">
    <property type="entry name" value="HETEROKARYON INCOMPATIBILITY DOMAIN-CONTAINING PROTEIN"/>
    <property type="match status" value="1"/>
</dbReference>
<dbReference type="Proteomes" id="UP001172673">
    <property type="component" value="Unassembled WGS sequence"/>
</dbReference>
<organism evidence="2 3">
    <name type="scientific">Cladophialophora chaetospira</name>
    <dbReference type="NCBI Taxonomy" id="386627"/>
    <lineage>
        <taxon>Eukaryota</taxon>
        <taxon>Fungi</taxon>
        <taxon>Dikarya</taxon>
        <taxon>Ascomycota</taxon>
        <taxon>Pezizomycotina</taxon>
        <taxon>Eurotiomycetes</taxon>
        <taxon>Chaetothyriomycetidae</taxon>
        <taxon>Chaetothyriales</taxon>
        <taxon>Herpotrichiellaceae</taxon>
        <taxon>Cladophialophora</taxon>
    </lineage>
</organism>
<gene>
    <name evidence="2" type="ORF">H2200_008985</name>
</gene>
<comment type="caution">
    <text evidence="2">The sequence shown here is derived from an EMBL/GenBank/DDBJ whole genome shotgun (WGS) entry which is preliminary data.</text>
</comment>
<reference evidence="2" key="1">
    <citation type="submission" date="2022-10" db="EMBL/GenBank/DDBJ databases">
        <title>Culturing micro-colonial fungi from biological soil crusts in the Mojave desert and describing Neophaeococcomyces mojavensis, and introducing the new genera and species Taxawa tesnikishii.</title>
        <authorList>
            <person name="Kurbessoian T."/>
            <person name="Stajich J.E."/>
        </authorList>
    </citation>
    <scope>NUCLEOTIDE SEQUENCE</scope>
    <source>
        <strain evidence="2">TK_41</strain>
    </source>
</reference>
<evidence type="ECO:0000313" key="2">
    <source>
        <dbReference type="EMBL" id="KAJ9606974.1"/>
    </source>
</evidence>
<name>A0AA38X520_9EURO</name>
<evidence type="ECO:0000259" key="1">
    <source>
        <dbReference type="Pfam" id="PF06985"/>
    </source>
</evidence>